<accession>C6M941</accession>
<dbReference type="Proteomes" id="UP000005365">
    <property type="component" value="Unassembled WGS sequence"/>
</dbReference>
<feature type="region of interest" description="Disordered" evidence="1">
    <location>
        <begin position="1"/>
        <end position="83"/>
    </location>
</feature>
<evidence type="ECO:0000313" key="2">
    <source>
        <dbReference type="EMBL" id="EET43182.1"/>
    </source>
</evidence>
<evidence type="ECO:0000313" key="3">
    <source>
        <dbReference type="Proteomes" id="UP000005365"/>
    </source>
</evidence>
<name>C6M941_NEISI</name>
<keyword evidence="3" id="KW-1185">Reference proteome</keyword>
<reference evidence="2" key="1">
    <citation type="submission" date="2009-07" db="EMBL/GenBank/DDBJ databases">
        <authorList>
            <person name="Weinstock G."/>
            <person name="Sodergren E."/>
            <person name="Clifton S."/>
            <person name="Fulton L."/>
            <person name="Fulton B."/>
            <person name="Courtney L."/>
            <person name="Fronick C."/>
            <person name="Harrison M."/>
            <person name="Strong C."/>
            <person name="Farmer C."/>
            <person name="Delahaunty K."/>
            <person name="Markovic C."/>
            <person name="Hall O."/>
            <person name="Minx P."/>
            <person name="Tomlinson C."/>
            <person name="Mitreva M."/>
            <person name="Nelson J."/>
            <person name="Hou S."/>
            <person name="Wollam A."/>
            <person name="Pepin K.H."/>
            <person name="Johnson M."/>
            <person name="Bhonagiri V."/>
            <person name="Nash W.E."/>
            <person name="Warren W."/>
            <person name="Chinwalla A."/>
            <person name="Mardis E.R."/>
            <person name="Wilson R.K."/>
        </authorList>
    </citation>
    <scope>NUCLEOTIDE SEQUENCE [LARGE SCALE GENOMIC DNA]</scope>
    <source>
        <strain evidence="2">ATCC 29256</strain>
    </source>
</reference>
<organism evidence="2 3">
    <name type="scientific">Neisseria sicca ATCC 29256</name>
    <dbReference type="NCBI Taxonomy" id="547045"/>
    <lineage>
        <taxon>Bacteria</taxon>
        <taxon>Pseudomonadati</taxon>
        <taxon>Pseudomonadota</taxon>
        <taxon>Betaproteobacteria</taxon>
        <taxon>Neisseriales</taxon>
        <taxon>Neisseriaceae</taxon>
        <taxon>Neisseria</taxon>
    </lineage>
</organism>
<dbReference type="AlphaFoldDB" id="C6M941"/>
<feature type="compositionally biased region" description="Polar residues" evidence="1">
    <location>
        <begin position="17"/>
        <end position="29"/>
    </location>
</feature>
<dbReference type="EMBL" id="ACKO02000025">
    <property type="protein sequence ID" value="EET43182.1"/>
    <property type="molecule type" value="Genomic_DNA"/>
</dbReference>
<evidence type="ECO:0000256" key="1">
    <source>
        <dbReference type="SAM" id="MobiDB-lite"/>
    </source>
</evidence>
<gene>
    <name evidence="2" type="ORF">NEISICOT_03066</name>
</gene>
<comment type="caution">
    <text evidence="2">The sequence shown here is derived from an EMBL/GenBank/DDBJ whole genome shotgun (WGS) entry which is preliminary data.</text>
</comment>
<protein>
    <submittedName>
        <fullName evidence="2">Uncharacterized protein</fullName>
    </submittedName>
</protein>
<proteinExistence type="predicted"/>
<sequence>MRGTAAPFRRTAKRSSESAASTISQQTLRSCARQFSDDPSDHSYPVNALRKNSPRPPAKTVKIPYNSEPKRIPSCRQRRRDLS</sequence>